<dbReference type="STRING" id="1122184.SAMN02745176_03514"/>
<name>A0A1M6J5Q9_9FIRM</name>
<proteinExistence type="predicted"/>
<dbReference type="RefSeq" id="WP_073028134.1">
    <property type="nucleotide sequence ID" value="NZ_FQZS01000050.1"/>
</dbReference>
<accession>A0A1M6J5Q9</accession>
<dbReference type="InterPro" id="IPR027271">
    <property type="entry name" value="Acetolactate_synth/TF_NikR_C"/>
</dbReference>
<sequence length="84" mass="9452">MSCYYIVGVRMENRIDNAVKFQEVLTKNGCKIKTRLGLHEVSDNACSNDGIIILQPYGSREDVESLVNELNSLEGITARYIDLN</sequence>
<gene>
    <name evidence="1" type="ORF">SAMN02745176_03514</name>
</gene>
<dbReference type="EMBL" id="FQZS01000050">
    <property type="protein sequence ID" value="SHJ41997.1"/>
    <property type="molecule type" value="Genomic_DNA"/>
</dbReference>
<evidence type="ECO:0000313" key="2">
    <source>
        <dbReference type="Proteomes" id="UP000184442"/>
    </source>
</evidence>
<dbReference type="AlphaFoldDB" id="A0A1M6J5Q9"/>
<dbReference type="InterPro" id="IPR045865">
    <property type="entry name" value="ACT-like_dom_sf"/>
</dbReference>
<dbReference type="SUPFAM" id="SSF55021">
    <property type="entry name" value="ACT-like"/>
    <property type="match status" value="1"/>
</dbReference>
<protein>
    <submittedName>
        <fullName evidence="1">Uncharacterized protein</fullName>
    </submittedName>
</protein>
<keyword evidence="2" id="KW-1185">Reference proteome</keyword>
<organism evidence="1 2">
    <name type="scientific">Lutispora thermophila DSM 19022</name>
    <dbReference type="NCBI Taxonomy" id="1122184"/>
    <lineage>
        <taxon>Bacteria</taxon>
        <taxon>Bacillati</taxon>
        <taxon>Bacillota</taxon>
        <taxon>Clostridia</taxon>
        <taxon>Lutisporales</taxon>
        <taxon>Lutisporaceae</taxon>
        <taxon>Lutispora</taxon>
    </lineage>
</organism>
<dbReference type="Proteomes" id="UP000184442">
    <property type="component" value="Unassembled WGS sequence"/>
</dbReference>
<dbReference type="Gene3D" id="3.30.70.1150">
    <property type="entry name" value="ACT-like. Chain A, domain 2"/>
    <property type="match status" value="1"/>
</dbReference>
<reference evidence="1 2" key="1">
    <citation type="submission" date="2016-11" db="EMBL/GenBank/DDBJ databases">
        <authorList>
            <person name="Jaros S."/>
            <person name="Januszkiewicz K."/>
            <person name="Wedrychowicz H."/>
        </authorList>
    </citation>
    <scope>NUCLEOTIDE SEQUENCE [LARGE SCALE GENOMIC DNA]</scope>
    <source>
        <strain evidence="1 2">DSM 19022</strain>
    </source>
</reference>
<evidence type="ECO:0000313" key="1">
    <source>
        <dbReference type="EMBL" id="SHJ41997.1"/>
    </source>
</evidence>